<evidence type="ECO:0000256" key="3">
    <source>
        <dbReference type="SAM" id="Phobius"/>
    </source>
</evidence>
<organism evidence="5">
    <name type="scientific">hydrothermal vent metagenome</name>
    <dbReference type="NCBI Taxonomy" id="652676"/>
    <lineage>
        <taxon>unclassified sequences</taxon>
        <taxon>metagenomes</taxon>
        <taxon>ecological metagenomes</taxon>
    </lineage>
</organism>
<proteinExistence type="predicted"/>
<dbReference type="AlphaFoldDB" id="A0A3B0ZL49"/>
<feature type="transmembrane region" description="Helical" evidence="3">
    <location>
        <begin position="398"/>
        <end position="420"/>
    </location>
</feature>
<evidence type="ECO:0000256" key="2">
    <source>
        <dbReference type="ARBA" id="ARBA00022679"/>
    </source>
</evidence>
<keyword evidence="3" id="KW-0472">Membrane</keyword>
<dbReference type="InterPro" id="IPR029044">
    <property type="entry name" value="Nucleotide-diphossugar_trans"/>
</dbReference>
<feature type="transmembrane region" description="Helical" evidence="3">
    <location>
        <begin position="319"/>
        <end position="340"/>
    </location>
</feature>
<dbReference type="InterPro" id="IPR001173">
    <property type="entry name" value="Glyco_trans_2-like"/>
</dbReference>
<protein>
    <submittedName>
        <fullName evidence="5">Glycosyl transferase, group 2 family</fullName>
    </submittedName>
</protein>
<keyword evidence="1" id="KW-0328">Glycosyltransferase</keyword>
<dbReference type="PANTHER" id="PTHR43630:SF1">
    <property type="entry name" value="POLY-BETA-1,6-N-ACETYL-D-GLUCOSAMINE SYNTHASE"/>
    <property type="match status" value="1"/>
</dbReference>
<sequence>MNSLVYYLTLLCLFLSVYVYMGYPLLLWLLTRIVKPKTINRANLTPQTTMMVSCYNEAAIIREKLNNCLALNYPKDKFNIIVISDGSDDGTDEIVKEFEGKGVQLIRQEGRLGKTSGLNLGVAATEAEVIIFSDANAMFDPLAIRMLVRNFNDPDVGYVVGAALYTDAESNASAKSENTYWKYEIFMKKLETQLHSVVGGDGAIYAIRRTLYEPLQQEDINDFVNPLQIVAKGYRGVFDADAMCFEETAGDFDKEGHRKQRIVNRSFRGLMRVKEVLNPFKFGFYSLEIISHKLLRWLMPVFIIAIALGSTFLAQQGFAYFQLLVIFEVAFLWLAVVGYYKAEQENISPAFFYPYYFLMVNYRSLLGIIQALQGNIQVTWSSHREKNNRTAITKTKTMVLGAALILFSIYAFIHSALSLFG</sequence>
<evidence type="ECO:0000259" key="4">
    <source>
        <dbReference type="Pfam" id="PF00535"/>
    </source>
</evidence>
<dbReference type="CDD" id="cd06439">
    <property type="entry name" value="CESA_like_1"/>
    <property type="match status" value="1"/>
</dbReference>
<evidence type="ECO:0000256" key="1">
    <source>
        <dbReference type="ARBA" id="ARBA00022676"/>
    </source>
</evidence>
<gene>
    <name evidence="5" type="ORF">MNBD_GAMMA16-582</name>
</gene>
<dbReference type="GO" id="GO:0016757">
    <property type="term" value="F:glycosyltransferase activity"/>
    <property type="evidence" value="ECO:0007669"/>
    <property type="project" value="UniProtKB-KW"/>
</dbReference>
<dbReference type="SUPFAM" id="SSF53448">
    <property type="entry name" value="Nucleotide-diphospho-sugar transferases"/>
    <property type="match status" value="1"/>
</dbReference>
<feature type="transmembrane region" description="Helical" evidence="3">
    <location>
        <begin position="6"/>
        <end position="31"/>
    </location>
</feature>
<accession>A0A3B0ZL49</accession>
<dbReference type="Pfam" id="PF00535">
    <property type="entry name" value="Glycos_transf_2"/>
    <property type="match status" value="1"/>
</dbReference>
<feature type="domain" description="Glycosyltransferase 2-like" evidence="4">
    <location>
        <begin position="51"/>
        <end position="209"/>
    </location>
</feature>
<keyword evidence="3" id="KW-0812">Transmembrane</keyword>
<evidence type="ECO:0000313" key="5">
    <source>
        <dbReference type="EMBL" id="VAW87009.1"/>
    </source>
</evidence>
<dbReference type="PANTHER" id="PTHR43630">
    <property type="entry name" value="POLY-BETA-1,6-N-ACETYL-D-GLUCOSAMINE SYNTHASE"/>
    <property type="match status" value="1"/>
</dbReference>
<feature type="transmembrane region" description="Helical" evidence="3">
    <location>
        <begin position="294"/>
        <end position="313"/>
    </location>
</feature>
<keyword evidence="3" id="KW-1133">Transmembrane helix</keyword>
<keyword evidence="2 5" id="KW-0808">Transferase</keyword>
<reference evidence="5" key="1">
    <citation type="submission" date="2018-06" db="EMBL/GenBank/DDBJ databases">
        <authorList>
            <person name="Zhirakovskaya E."/>
        </authorList>
    </citation>
    <scope>NUCLEOTIDE SEQUENCE</scope>
</reference>
<dbReference type="Gene3D" id="3.90.550.10">
    <property type="entry name" value="Spore Coat Polysaccharide Biosynthesis Protein SpsA, Chain A"/>
    <property type="match status" value="1"/>
</dbReference>
<name>A0A3B0ZL49_9ZZZZ</name>
<dbReference type="EMBL" id="UOFO01000109">
    <property type="protein sequence ID" value="VAW87009.1"/>
    <property type="molecule type" value="Genomic_DNA"/>
</dbReference>